<dbReference type="AlphaFoldDB" id="A0A1M7UBW4"/>
<reference evidence="2" key="1">
    <citation type="submission" date="2016-12" db="EMBL/GenBank/DDBJ databases">
        <authorList>
            <person name="Varghese N."/>
            <person name="Submissions S."/>
        </authorList>
    </citation>
    <scope>NUCLEOTIDE SEQUENCE [LARGE SCALE GENOMIC DNA]</scope>
    <source>
        <strain evidence="2">DSM 11544</strain>
    </source>
</reference>
<evidence type="ECO:0000313" key="1">
    <source>
        <dbReference type="EMBL" id="SHN80426.1"/>
    </source>
</evidence>
<name>A0A1M7UBW4_9FIRM</name>
<organism evidence="1 2">
    <name type="scientific">Desulfitobacterium chlororespirans DSM 11544</name>
    <dbReference type="NCBI Taxonomy" id="1121395"/>
    <lineage>
        <taxon>Bacteria</taxon>
        <taxon>Bacillati</taxon>
        <taxon>Bacillota</taxon>
        <taxon>Clostridia</taxon>
        <taxon>Eubacteriales</taxon>
        <taxon>Desulfitobacteriaceae</taxon>
        <taxon>Desulfitobacterium</taxon>
    </lineage>
</organism>
<gene>
    <name evidence="1" type="ORF">SAMN02745215_03421</name>
</gene>
<proteinExistence type="predicted"/>
<sequence>MFFYDELIPEDFTEKLGILPVVRGFERKEDKYLLEIGLLEDQFIKEWGFADTSVSFFTLLEQIKEYLASTSYKRKISLEALNL</sequence>
<dbReference type="EMBL" id="FRDN01000010">
    <property type="protein sequence ID" value="SHN80426.1"/>
    <property type="molecule type" value="Genomic_DNA"/>
</dbReference>
<dbReference type="Proteomes" id="UP000184010">
    <property type="component" value="Unassembled WGS sequence"/>
</dbReference>
<protein>
    <submittedName>
        <fullName evidence="1">Uncharacterized protein</fullName>
    </submittedName>
</protein>
<accession>A0A1M7UBW4</accession>
<keyword evidence="2" id="KW-1185">Reference proteome</keyword>
<evidence type="ECO:0000313" key="2">
    <source>
        <dbReference type="Proteomes" id="UP000184010"/>
    </source>
</evidence>
<dbReference type="RefSeq" id="WP_072773723.1">
    <property type="nucleotide sequence ID" value="NZ_FRDN01000010.1"/>
</dbReference>